<evidence type="ECO:0000259" key="5">
    <source>
        <dbReference type="PROSITE" id="PS51352"/>
    </source>
</evidence>
<dbReference type="PROSITE" id="PS51352">
    <property type="entry name" value="THIOREDOXIN_2"/>
    <property type="match status" value="1"/>
</dbReference>
<feature type="domain" description="Thioredoxin" evidence="5">
    <location>
        <begin position="326"/>
        <end position="465"/>
    </location>
</feature>
<dbReference type="RefSeq" id="WP_321564752.1">
    <property type="nucleotide sequence ID" value="NZ_CP139558.1"/>
</dbReference>
<name>A0ABZ0TSA2_9SPHI</name>
<dbReference type="PANTHER" id="PTHR42852">
    <property type="entry name" value="THIOL:DISULFIDE INTERCHANGE PROTEIN DSBE"/>
    <property type="match status" value="1"/>
</dbReference>
<evidence type="ECO:0000256" key="2">
    <source>
        <dbReference type="ARBA" id="ARBA00022748"/>
    </source>
</evidence>
<dbReference type="SUPFAM" id="SSF52833">
    <property type="entry name" value="Thioredoxin-like"/>
    <property type="match status" value="1"/>
</dbReference>
<dbReference type="PANTHER" id="PTHR42852:SF6">
    <property type="entry name" value="THIOL:DISULFIDE INTERCHANGE PROTEIN DSBE"/>
    <property type="match status" value="1"/>
</dbReference>
<keyword evidence="2" id="KW-0201">Cytochrome c-type biogenesis</keyword>
<keyword evidence="4" id="KW-0676">Redox-active center</keyword>
<protein>
    <submittedName>
        <fullName evidence="6">TlpA disulfide reductase family protein</fullName>
    </submittedName>
</protein>
<dbReference type="InterPro" id="IPR036249">
    <property type="entry name" value="Thioredoxin-like_sf"/>
</dbReference>
<comment type="subcellular location">
    <subcellularLocation>
        <location evidence="1">Cell envelope</location>
    </subcellularLocation>
</comment>
<reference evidence="6 7" key="1">
    <citation type="submission" date="2023-11" db="EMBL/GenBank/DDBJ databases">
        <title>Analysis of the Genomes of Mucilaginibacter gossypii cycad 4 and M. sabulilitoris SNA2: microbes with the potential for plant growth promotion.</title>
        <authorList>
            <person name="Hirsch A.M."/>
            <person name="Humm E."/>
            <person name="Rubbi M."/>
            <person name="Del Vecchio G."/>
            <person name="Ha S.M."/>
            <person name="Pellegrini M."/>
            <person name="Gunsalus R.P."/>
        </authorList>
    </citation>
    <scope>NUCLEOTIDE SEQUENCE [LARGE SCALE GENOMIC DNA]</scope>
    <source>
        <strain evidence="6 7">SNA2</strain>
    </source>
</reference>
<evidence type="ECO:0000313" key="7">
    <source>
        <dbReference type="Proteomes" id="UP001324380"/>
    </source>
</evidence>
<sequence length="468" mass="53199">MKKIIFFILIWILTAVQLFAVEHLALISVSTDFLKDGDTVTVTVFPYAGRLAYFKSSFTVPAKGNCFTLEIPVYDKPQFILIRFNKPEKPDIGPLILFPGDDLQVSIQTGKINFNGQSAQRFYVQQQLEAVSAGFRNQFRIIYAPDALAMSFARIDSCAAICLRLLERRKGDIGESAFTLLRNDRIAEAITTKLGYVTYACLHKAEQVQHDYIAAFRKYAKPFNGYPTFVAVDSSDKPTSKFAVELIYQQYLVDSCILARRKFNLHDCYVYESRNFKGEMRQQLLTELFMLKRNSPELSLTDIDGALGYVSNPGFRKVLEKMRELNTVGGMAPEFILRDDNNKEVKLSDLRGKLVVLDFWFTGCGACKALAPALYTLEKKYAGHPVVFLSVSIDKSREHWLATLKTNQYTSPLAVKLYTEGRGDQHPVIRDFDVHGYPTIIILDRKGRFCPKPELNEQGLSEMIDRFL</sequence>
<dbReference type="Pfam" id="PF13905">
    <property type="entry name" value="Thioredoxin_8"/>
    <property type="match status" value="1"/>
</dbReference>
<dbReference type="InterPro" id="IPR017937">
    <property type="entry name" value="Thioredoxin_CS"/>
</dbReference>
<dbReference type="InterPro" id="IPR013766">
    <property type="entry name" value="Thioredoxin_domain"/>
</dbReference>
<evidence type="ECO:0000256" key="4">
    <source>
        <dbReference type="ARBA" id="ARBA00023284"/>
    </source>
</evidence>
<keyword evidence="7" id="KW-1185">Reference proteome</keyword>
<evidence type="ECO:0000313" key="6">
    <source>
        <dbReference type="EMBL" id="WPU95646.1"/>
    </source>
</evidence>
<organism evidence="6 7">
    <name type="scientific">Mucilaginibacter sabulilitoris</name>
    <dbReference type="NCBI Taxonomy" id="1173583"/>
    <lineage>
        <taxon>Bacteria</taxon>
        <taxon>Pseudomonadati</taxon>
        <taxon>Bacteroidota</taxon>
        <taxon>Sphingobacteriia</taxon>
        <taxon>Sphingobacteriales</taxon>
        <taxon>Sphingobacteriaceae</taxon>
        <taxon>Mucilaginibacter</taxon>
    </lineage>
</organism>
<dbReference type="InterPro" id="IPR012336">
    <property type="entry name" value="Thioredoxin-like_fold"/>
</dbReference>
<dbReference type="CDD" id="cd02966">
    <property type="entry name" value="TlpA_like_family"/>
    <property type="match status" value="1"/>
</dbReference>
<keyword evidence="3" id="KW-1015">Disulfide bond</keyword>
<dbReference type="Gene3D" id="3.40.30.10">
    <property type="entry name" value="Glutaredoxin"/>
    <property type="match status" value="1"/>
</dbReference>
<evidence type="ECO:0000256" key="1">
    <source>
        <dbReference type="ARBA" id="ARBA00004196"/>
    </source>
</evidence>
<evidence type="ECO:0000256" key="3">
    <source>
        <dbReference type="ARBA" id="ARBA00023157"/>
    </source>
</evidence>
<accession>A0ABZ0TSA2</accession>
<dbReference type="PROSITE" id="PS00194">
    <property type="entry name" value="THIOREDOXIN_1"/>
    <property type="match status" value="1"/>
</dbReference>
<dbReference type="EMBL" id="CP139558">
    <property type="protein sequence ID" value="WPU95646.1"/>
    <property type="molecule type" value="Genomic_DNA"/>
</dbReference>
<dbReference type="Proteomes" id="UP001324380">
    <property type="component" value="Chromosome"/>
</dbReference>
<proteinExistence type="predicted"/>
<dbReference type="InterPro" id="IPR050553">
    <property type="entry name" value="Thioredoxin_ResA/DsbE_sf"/>
</dbReference>
<gene>
    <name evidence="6" type="ORF">SNE25_08955</name>
</gene>